<evidence type="ECO:0000256" key="2">
    <source>
        <dbReference type="ARBA" id="ARBA00023224"/>
    </source>
</evidence>
<evidence type="ECO:0000259" key="6">
    <source>
        <dbReference type="PROSITE" id="PS50111"/>
    </source>
</evidence>
<dbReference type="PANTHER" id="PTHR32089:SF112">
    <property type="entry name" value="LYSOZYME-LIKE PROTEIN-RELATED"/>
    <property type="match status" value="1"/>
</dbReference>
<keyword evidence="5" id="KW-0472">Membrane</keyword>
<dbReference type="PANTHER" id="PTHR32089">
    <property type="entry name" value="METHYL-ACCEPTING CHEMOTAXIS PROTEIN MCPB"/>
    <property type="match status" value="1"/>
</dbReference>
<proteinExistence type="predicted"/>
<keyword evidence="5" id="KW-1133">Transmembrane helix</keyword>
<evidence type="ECO:0000256" key="3">
    <source>
        <dbReference type="PROSITE-ProRule" id="PRU00284"/>
    </source>
</evidence>
<dbReference type="InterPro" id="IPR035965">
    <property type="entry name" value="PAS-like_dom_sf"/>
</dbReference>
<evidence type="ECO:0000313" key="7">
    <source>
        <dbReference type="EMBL" id="MCC2616215.1"/>
    </source>
</evidence>
<sequence length="517" mass="56442">MTAAAIATNEPHIQRSQSAVRTATSHTSQDVVFSTGTDFTLRNLLPSSSAFFGIPQDQRIDTSVTSLLDHQTPEAVITELKLALRKEIPWRGIVAFNTPSGTVWKDTFVRPMFRKDRMIGAQWLLSSPDDDVLNNARAVYQGSVKTSMTSAIAIATVLALLIAAVFFVDWLSVAFIVAALVCGYWARQHLPLFDNQNSGERDAEHFPLQRSVYATSQATAVLDYELALKEGALYAAMSRIDAGTDDLAEALGETKHNAEQLASAAEQLSASAEQVSTASHQMTQAMDEISSSTEASSLATKETREKINASANLVDEASDSMSSLADYIKHSAEATQTLVEKSESARQFSQKIDKIAEQTNLLALNAAIEAARAGESGRGFSVVADEVRALSQSTQDAVDEIEETITAIAESIKAWQDEMLNQVETAEKCSDYADRSKKEMVQMRKDVSEITEQMEQIAAASTETQQALTEVNQAIQESKDATREISKLSAQTFENVNSVGHRIREFRSITSAFEDDD</sequence>
<dbReference type="RefSeq" id="WP_229159035.1">
    <property type="nucleotide sequence ID" value="NZ_JAJEWP010000001.1"/>
</dbReference>
<dbReference type="EMBL" id="JAJEWP010000001">
    <property type="protein sequence ID" value="MCC2616215.1"/>
    <property type="molecule type" value="Genomic_DNA"/>
</dbReference>
<dbReference type="SUPFAM" id="SSF55785">
    <property type="entry name" value="PYP-like sensor domain (PAS domain)"/>
    <property type="match status" value="1"/>
</dbReference>
<dbReference type="SUPFAM" id="SSF58104">
    <property type="entry name" value="Methyl-accepting chemotaxis protein (MCP) signaling domain"/>
    <property type="match status" value="1"/>
</dbReference>
<keyword evidence="5" id="KW-0812">Transmembrane</keyword>
<feature type="coiled-coil region" evidence="4">
    <location>
        <begin position="398"/>
        <end position="491"/>
    </location>
</feature>
<feature type="domain" description="Methyl-accepting transducer" evidence="6">
    <location>
        <begin position="243"/>
        <end position="493"/>
    </location>
</feature>
<dbReference type="SMART" id="SM00283">
    <property type="entry name" value="MA"/>
    <property type="match status" value="1"/>
</dbReference>
<evidence type="ECO:0000313" key="8">
    <source>
        <dbReference type="Proteomes" id="UP001520878"/>
    </source>
</evidence>
<keyword evidence="4" id="KW-0175">Coiled coil</keyword>
<dbReference type="Gene3D" id="1.10.287.950">
    <property type="entry name" value="Methyl-accepting chemotaxis protein"/>
    <property type="match status" value="1"/>
</dbReference>
<dbReference type="Proteomes" id="UP001520878">
    <property type="component" value="Unassembled WGS sequence"/>
</dbReference>
<accession>A0ABS8G8S0</accession>
<evidence type="ECO:0000256" key="1">
    <source>
        <dbReference type="ARBA" id="ARBA00004370"/>
    </source>
</evidence>
<dbReference type="InterPro" id="IPR004089">
    <property type="entry name" value="MCPsignal_dom"/>
</dbReference>
<evidence type="ECO:0000256" key="5">
    <source>
        <dbReference type="SAM" id="Phobius"/>
    </source>
</evidence>
<comment type="caution">
    <text evidence="7">The sequence shown here is derived from an EMBL/GenBank/DDBJ whole genome shotgun (WGS) entry which is preliminary data.</text>
</comment>
<reference evidence="7 8" key="1">
    <citation type="submission" date="2021-10" db="EMBL/GenBank/DDBJ databases">
        <title>Draft genome of Aestuariibacter halophilus JC2043.</title>
        <authorList>
            <person name="Emsley S.A."/>
            <person name="Pfannmuller K.M."/>
            <person name="Ushijima B."/>
            <person name="Saw J.H."/>
            <person name="Videau P."/>
        </authorList>
    </citation>
    <scope>NUCLEOTIDE SEQUENCE [LARGE SCALE GENOMIC DNA]</scope>
    <source>
        <strain evidence="7 8">JC2043</strain>
    </source>
</reference>
<keyword evidence="2 3" id="KW-0807">Transducer</keyword>
<protein>
    <submittedName>
        <fullName evidence="7">Methyl-accepting chemotaxis protein</fullName>
    </submittedName>
</protein>
<organism evidence="7 8">
    <name type="scientific">Fluctibacter halophilus</name>
    <dbReference type="NCBI Taxonomy" id="226011"/>
    <lineage>
        <taxon>Bacteria</taxon>
        <taxon>Pseudomonadati</taxon>
        <taxon>Pseudomonadota</taxon>
        <taxon>Gammaproteobacteria</taxon>
        <taxon>Alteromonadales</taxon>
        <taxon>Alteromonadaceae</taxon>
        <taxon>Fluctibacter</taxon>
    </lineage>
</organism>
<dbReference type="Pfam" id="PF00015">
    <property type="entry name" value="MCPsignal"/>
    <property type="match status" value="1"/>
</dbReference>
<feature type="transmembrane region" description="Helical" evidence="5">
    <location>
        <begin position="153"/>
        <end position="186"/>
    </location>
</feature>
<gene>
    <name evidence="7" type="ORF">LJ739_08185</name>
</gene>
<dbReference type="PROSITE" id="PS50111">
    <property type="entry name" value="CHEMOTAXIS_TRANSDUC_2"/>
    <property type="match status" value="1"/>
</dbReference>
<keyword evidence="8" id="KW-1185">Reference proteome</keyword>
<comment type="subcellular location">
    <subcellularLocation>
        <location evidence="1">Membrane</location>
    </subcellularLocation>
</comment>
<evidence type="ECO:0000256" key="4">
    <source>
        <dbReference type="SAM" id="Coils"/>
    </source>
</evidence>
<name>A0ABS8G8S0_9ALTE</name>